<dbReference type="UniPathway" id="UPA00143"/>
<feature type="compositionally biased region" description="Polar residues" evidence="7">
    <location>
        <begin position="1"/>
        <end position="10"/>
    </location>
</feature>
<comment type="pathway">
    <text evidence="2 6">Protein modification; protein ubiquitination.</text>
</comment>
<evidence type="ECO:0000256" key="1">
    <source>
        <dbReference type="ARBA" id="ARBA00004496"/>
    </source>
</evidence>
<keyword evidence="4 6" id="KW-0833">Ubl conjugation pathway</keyword>
<evidence type="ECO:0000256" key="3">
    <source>
        <dbReference type="ARBA" id="ARBA00022490"/>
    </source>
</evidence>
<dbReference type="SUPFAM" id="SSF116846">
    <property type="entry name" value="MIT domain"/>
    <property type="match status" value="1"/>
</dbReference>
<evidence type="ECO:0000256" key="4">
    <source>
        <dbReference type="ARBA" id="ARBA00022786"/>
    </source>
</evidence>
<comment type="subunit">
    <text evidence="6">Part of the SCF (SKP1-CUL1-F-box) E3 ubiquitin-protein ligase complex SCF(FBXO9).</text>
</comment>
<keyword evidence="5" id="KW-0802">TPR repeat</keyword>
<evidence type="ECO:0000256" key="5">
    <source>
        <dbReference type="ARBA" id="ARBA00022803"/>
    </source>
</evidence>
<proteinExistence type="predicted"/>
<evidence type="ECO:0000313" key="10">
    <source>
        <dbReference type="Proteomes" id="UP000694701"/>
    </source>
</evidence>
<feature type="region of interest" description="Disordered" evidence="7">
    <location>
        <begin position="1"/>
        <end position="28"/>
    </location>
</feature>
<dbReference type="Pfam" id="PF12937">
    <property type="entry name" value="F-box-like"/>
    <property type="match status" value="1"/>
</dbReference>
<organism evidence="9 10">
    <name type="scientific">Cyprinus carpio</name>
    <name type="common">Common carp</name>
    <dbReference type="NCBI Taxonomy" id="7962"/>
    <lineage>
        <taxon>Eukaryota</taxon>
        <taxon>Metazoa</taxon>
        <taxon>Chordata</taxon>
        <taxon>Craniata</taxon>
        <taxon>Vertebrata</taxon>
        <taxon>Euteleostomi</taxon>
        <taxon>Actinopterygii</taxon>
        <taxon>Neopterygii</taxon>
        <taxon>Teleostei</taxon>
        <taxon>Ostariophysi</taxon>
        <taxon>Cypriniformes</taxon>
        <taxon>Cyprinidae</taxon>
        <taxon>Cyprininae</taxon>
        <taxon>Cyprinus</taxon>
    </lineage>
</organism>
<dbReference type="FunFam" id="1.20.1280.50:FF:000012">
    <property type="entry name" value="F-box only protein 9"/>
    <property type="match status" value="1"/>
</dbReference>
<dbReference type="PROSITE" id="PS50181">
    <property type="entry name" value="FBOX"/>
    <property type="match status" value="1"/>
</dbReference>
<dbReference type="Gene3D" id="1.20.1280.50">
    <property type="match status" value="1"/>
</dbReference>
<dbReference type="PANTHER" id="PTHR12874:SF29">
    <property type="entry name" value="F-BOX ONLY PROTEIN 9"/>
    <property type="match status" value="1"/>
</dbReference>
<protein>
    <recommendedName>
        <fullName evidence="6">F-box only protein</fullName>
    </recommendedName>
</protein>
<name>A0A8C2EA18_CYPCA</name>
<dbReference type="InterPro" id="IPR036047">
    <property type="entry name" value="F-box-like_dom_sf"/>
</dbReference>
<feature type="domain" description="F-box" evidence="8">
    <location>
        <begin position="158"/>
        <end position="209"/>
    </location>
</feature>
<evidence type="ECO:0000256" key="7">
    <source>
        <dbReference type="SAM" id="MobiDB-lite"/>
    </source>
</evidence>
<dbReference type="InterPro" id="IPR036181">
    <property type="entry name" value="MIT_dom_sf"/>
</dbReference>
<dbReference type="SUPFAM" id="SSF81383">
    <property type="entry name" value="F-box domain"/>
    <property type="match status" value="1"/>
</dbReference>
<feature type="compositionally biased region" description="Acidic residues" evidence="7">
    <location>
        <begin position="11"/>
        <end position="25"/>
    </location>
</feature>
<dbReference type="AlphaFoldDB" id="A0A8C2EA18"/>
<comment type="function">
    <text evidence="6">Substrate recognition component of a SCF (SKP1-CUL1-F-box protein) E3 ubiquitin-protein ligase complex which mediates the ubiquitination and subsequent proteasomal degradation of target proteins and acts as a regulator of mTOR signaling.</text>
</comment>
<sequence>MAESNQNTDGTVEEGEDENTEDSDLQMELSAFRAKWMSELQPSSGGKKSVSKFADLKRKQDIAREGKARELFLKAVEEEQNGAVYEAIKYYKSAMQLVPDIEFKINYSRTPDPDRSGSYLEDNENDREIDDLLTYFQQQLTLCDGTMKLCEPATDSTQLHISALPFEVLMYIFRWVVSCDLDLRALEQLSLVCRGFYICARDPEIWRSACLRVWGRSCTKMLPFSSWREMFLERPRVRFDGVYISKTSYIRQGEESLDGFYRAWHQVEYYRYLRFFPDGQVMMLTTPEDPLITVPRLRSKNSRMDSVMFGHFRLSQDTDNQTKVYVVVSKRKEEQKVAEYQRSRFCRRNPAPEAERTFHVGLQLSSGGRQRFNKLVWIHHSCHITYRSTGETIVTAFDVDKMYTPLFFARVKSYTAFSEHPL</sequence>
<dbReference type="InterPro" id="IPR001810">
    <property type="entry name" value="F-box_dom"/>
</dbReference>
<dbReference type="Pfam" id="PF19270">
    <property type="entry name" value="FBO_C"/>
    <property type="match status" value="1"/>
</dbReference>
<dbReference type="GO" id="GO:0031146">
    <property type="term" value="P:SCF-dependent proteasomal ubiquitin-dependent protein catabolic process"/>
    <property type="evidence" value="ECO:0007669"/>
    <property type="project" value="UniProtKB-UniRule"/>
</dbReference>
<dbReference type="PANTHER" id="PTHR12874">
    <property type="entry name" value="F-BOX ONLY PROTEIN 48-RELATED"/>
    <property type="match status" value="1"/>
</dbReference>
<comment type="subcellular location">
    <subcellularLocation>
        <location evidence="1 6">Cytoplasm</location>
    </subcellularLocation>
</comment>
<dbReference type="GO" id="GO:0016567">
    <property type="term" value="P:protein ubiquitination"/>
    <property type="evidence" value="ECO:0007669"/>
    <property type="project" value="UniProtKB-UniRule"/>
</dbReference>
<keyword evidence="3 6" id="KW-0963">Cytoplasm</keyword>
<evidence type="ECO:0000313" key="9">
    <source>
        <dbReference type="Ensembl" id="ENSCCRP00020038111.1"/>
    </source>
</evidence>
<evidence type="ECO:0000259" key="8">
    <source>
        <dbReference type="PROSITE" id="PS50181"/>
    </source>
</evidence>
<accession>A0A8C2EA18</accession>
<evidence type="ECO:0000256" key="2">
    <source>
        <dbReference type="ARBA" id="ARBA00004906"/>
    </source>
</evidence>
<dbReference type="Ensembl" id="ENSCCRT00020041606.1">
    <property type="protein sequence ID" value="ENSCCRP00020038111.1"/>
    <property type="gene ID" value="ENSCCRG00020016810.1"/>
</dbReference>
<dbReference type="InterPro" id="IPR045464">
    <property type="entry name" value="Hrt3/FBXO9_C"/>
</dbReference>
<reference evidence="9" key="1">
    <citation type="submission" date="2025-08" db="UniProtKB">
        <authorList>
            <consortium name="Ensembl"/>
        </authorList>
    </citation>
    <scope>IDENTIFICATION</scope>
</reference>
<dbReference type="CDD" id="cd22089">
    <property type="entry name" value="F-box_FBXO9"/>
    <property type="match status" value="1"/>
</dbReference>
<dbReference type="GO" id="GO:0005737">
    <property type="term" value="C:cytoplasm"/>
    <property type="evidence" value="ECO:0007669"/>
    <property type="project" value="UniProtKB-SubCell"/>
</dbReference>
<dbReference type="Proteomes" id="UP000694701">
    <property type="component" value="Unplaced"/>
</dbReference>
<evidence type="ECO:0000256" key="6">
    <source>
        <dbReference type="RuleBase" id="RU369085"/>
    </source>
</evidence>
<dbReference type="GO" id="GO:0019005">
    <property type="term" value="C:SCF ubiquitin ligase complex"/>
    <property type="evidence" value="ECO:0007669"/>
    <property type="project" value="UniProtKB-UniRule"/>
</dbReference>